<evidence type="ECO:0000313" key="5">
    <source>
        <dbReference type="Proteomes" id="UP001221302"/>
    </source>
</evidence>
<dbReference type="EMBL" id="JARGDL010000007">
    <property type="protein sequence ID" value="MDF1611882.1"/>
    <property type="molecule type" value="Genomic_DNA"/>
</dbReference>
<feature type="chain" id="PRO_5041904138" evidence="2">
    <location>
        <begin position="22"/>
        <end position="179"/>
    </location>
</feature>
<dbReference type="Pfam" id="PF13505">
    <property type="entry name" value="OMP_b-brl"/>
    <property type="match status" value="1"/>
</dbReference>
<organism evidence="4 5">
    <name type="scientific">Stygiobacter electus</name>
    <dbReference type="NCBI Taxonomy" id="3032292"/>
    <lineage>
        <taxon>Bacteria</taxon>
        <taxon>Pseudomonadati</taxon>
        <taxon>Ignavibacteriota</taxon>
        <taxon>Ignavibacteria</taxon>
        <taxon>Ignavibacteriales</taxon>
        <taxon>Melioribacteraceae</taxon>
        <taxon>Stygiobacter</taxon>
    </lineage>
</organism>
<dbReference type="InterPro" id="IPR006315">
    <property type="entry name" value="OM_autotransptr_brl_dom"/>
</dbReference>
<accession>A0AAE3TDX7</accession>
<dbReference type="InterPro" id="IPR027385">
    <property type="entry name" value="Beta-barrel_OMP"/>
</dbReference>
<dbReference type="Gene3D" id="2.40.160.20">
    <property type="match status" value="1"/>
</dbReference>
<dbReference type="RefSeq" id="WP_321535649.1">
    <property type="nucleotide sequence ID" value="NZ_JARGDL010000007.1"/>
</dbReference>
<evidence type="ECO:0000313" key="4">
    <source>
        <dbReference type="EMBL" id="MDF1611882.1"/>
    </source>
</evidence>
<evidence type="ECO:0000256" key="1">
    <source>
        <dbReference type="ARBA" id="ARBA00022729"/>
    </source>
</evidence>
<proteinExistence type="predicted"/>
<evidence type="ECO:0000259" key="3">
    <source>
        <dbReference type="Pfam" id="PF13505"/>
    </source>
</evidence>
<evidence type="ECO:0000256" key="2">
    <source>
        <dbReference type="SAM" id="SignalP"/>
    </source>
</evidence>
<gene>
    <name evidence="4" type="ORF">P0M35_06955</name>
</gene>
<comment type="caution">
    <text evidence="4">The sequence shown here is derived from an EMBL/GenBank/DDBJ whole genome shotgun (WGS) entry which is preliminary data.</text>
</comment>
<sequence>MKKLIKAALFIYVLFISSVYAQNSFSIGLVGTRFENIGDGQKLTEIEVPFGYGIILGYNINKDFTVAFTGEYFKDDLKNNLGDETDLRTHLSAYFTPFDTNVIRPYFSSGIVYTYRNYNYRLNGIEETKNIFDARFGAGVDYNIIQNVYLNFDAGIYSDGLNIVGWSSSVGLRISPRFF</sequence>
<keyword evidence="1 2" id="KW-0732">Signal</keyword>
<dbReference type="Proteomes" id="UP001221302">
    <property type="component" value="Unassembled WGS sequence"/>
</dbReference>
<feature type="signal peptide" evidence="2">
    <location>
        <begin position="1"/>
        <end position="21"/>
    </location>
</feature>
<name>A0AAE3TDX7_9BACT</name>
<dbReference type="AlphaFoldDB" id="A0AAE3TDX7"/>
<reference evidence="4" key="1">
    <citation type="submission" date="2023-03" db="EMBL/GenBank/DDBJ databases">
        <title>Stygiobacter electus gen. nov., sp. nov., facultatively anaerobic thermotolerant bacterium of the class Ignavibacteria from a well of Yessentuki mineral water deposit.</title>
        <authorList>
            <person name="Podosokorskaya O.A."/>
            <person name="Elcheninov A.G."/>
            <person name="Petrova N.F."/>
            <person name="Zavarzina D.G."/>
            <person name="Kublanov I.V."/>
            <person name="Merkel A.Y."/>
        </authorList>
    </citation>
    <scope>NUCLEOTIDE SEQUENCE</scope>
    <source>
        <strain evidence="4">09-Me</strain>
    </source>
</reference>
<dbReference type="InterPro" id="IPR011250">
    <property type="entry name" value="OMP/PagP_B-barrel"/>
</dbReference>
<feature type="domain" description="Outer membrane protein beta-barrel" evidence="3">
    <location>
        <begin position="13"/>
        <end position="159"/>
    </location>
</feature>
<dbReference type="NCBIfam" id="TIGR01414">
    <property type="entry name" value="autotrans_barl"/>
    <property type="match status" value="1"/>
</dbReference>
<dbReference type="SUPFAM" id="SSF56925">
    <property type="entry name" value="OMPA-like"/>
    <property type="match status" value="1"/>
</dbReference>
<protein>
    <submittedName>
        <fullName evidence="4">Outer membrane beta-barrel protein</fullName>
    </submittedName>
</protein>
<dbReference type="GO" id="GO:0019867">
    <property type="term" value="C:outer membrane"/>
    <property type="evidence" value="ECO:0007669"/>
    <property type="project" value="InterPro"/>
</dbReference>
<keyword evidence="5" id="KW-1185">Reference proteome</keyword>